<dbReference type="Proteomes" id="UP000813385">
    <property type="component" value="Unassembled WGS sequence"/>
</dbReference>
<dbReference type="EMBL" id="JAGPXD010000005">
    <property type="protein sequence ID" value="KAH7354369.1"/>
    <property type="molecule type" value="Genomic_DNA"/>
</dbReference>
<proteinExistence type="predicted"/>
<feature type="compositionally biased region" description="Acidic residues" evidence="1">
    <location>
        <begin position="351"/>
        <end position="361"/>
    </location>
</feature>
<feature type="compositionally biased region" description="Basic and acidic residues" evidence="1">
    <location>
        <begin position="38"/>
        <end position="47"/>
    </location>
</feature>
<accession>A0A8K0TDF7</accession>
<feature type="compositionally biased region" description="Polar residues" evidence="1">
    <location>
        <begin position="93"/>
        <end position="103"/>
    </location>
</feature>
<feature type="compositionally biased region" description="Acidic residues" evidence="1">
    <location>
        <begin position="312"/>
        <end position="330"/>
    </location>
</feature>
<feature type="compositionally biased region" description="Basic and acidic residues" evidence="1">
    <location>
        <begin position="104"/>
        <end position="113"/>
    </location>
</feature>
<sequence>MPRPRRSRAAPAQAAETASAEPETAPQRGRTRNSATAIEKDIQEAPRRSTRRGRKQSVEAEAPRLDTAEQKALRKASDARDDAMQRLALEDVFTTSDAATSEANRIDAVETGRKVQATPQQQHQHRRDTTGLDLDDDMFAGLDSSLDLGDETAQDDAPPSGQRSTDTSSMTTGFFKRRGRAPSVSLQGNDSAAIRPSSRAGGTPAISSSFNIGAFKRRQREPSILGTGRKPLRAESPGEGAGAWDDEDDFVPEAESTPLNRRKTRGDEEVEASSSARSRKRKSIEVGEGSERPEKVSRLEDSVVQGDKEGQLEVDIEVEVETQAETEAETQPEAQVEPQVEEADTQPAPALEEDIDVDVDIPADVASLHSDDLLPDDPANDSDSSDLSSLPSLPSPQLPPTRAPARPMTPINLSELMAPPESSGSEDDEIWPDLRAAVKRKRHGPVTPLRDGNISDMSSPPSLTHSPNLPATRHATQRKQKGKPSPKLTTASLTGLLPRRRQRTRAAEDGSSDVELDGSGLANDEDELSYIDTRPSRRRGKTTPLARRTATNRPGSRGGRTGKSSPVVARTVKRTYSRRSSDKENPSDDEESKGLSPAPDDTFDAGAEGDDSESVAEELKNAVKKFEEVDRWEMEFEEMTQSSSPSGAR</sequence>
<evidence type="ECO:0000256" key="1">
    <source>
        <dbReference type="SAM" id="MobiDB-lite"/>
    </source>
</evidence>
<feature type="compositionally biased region" description="Basic and acidic residues" evidence="1">
    <location>
        <begin position="56"/>
        <end position="84"/>
    </location>
</feature>
<protein>
    <submittedName>
        <fullName evidence="2">Uncharacterized protein</fullName>
    </submittedName>
</protein>
<name>A0A8K0TDF7_9PEZI</name>
<dbReference type="AlphaFoldDB" id="A0A8K0TDF7"/>
<feature type="compositionally biased region" description="Basic residues" evidence="1">
    <location>
        <begin position="475"/>
        <end position="484"/>
    </location>
</feature>
<reference evidence="2" key="1">
    <citation type="journal article" date="2021" name="Nat. Commun.">
        <title>Genetic determinants of endophytism in the Arabidopsis root mycobiome.</title>
        <authorList>
            <person name="Mesny F."/>
            <person name="Miyauchi S."/>
            <person name="Thiergart T."/>
            <person name="Pickel B."/>
            <person name="Atanasova L."/>
            <person name="Karlsson M."/>
            <person name="Huettel B."/>
            <person name="Barry K.W."/>
            <person name="Haridas S."/>
            <person name="Chen C."/>
            <person name="Bauer D."/>
            <person name="Andreopoulos W."/>
            <person name="Pangilinan J."/>
            <person name="LaButti K."/>
            <person name="Riley R."/>
            <person name="Lipzen A."/>
            <person name="Clum A."/>
            <person name="Drula E."/>
            <person name="Henrissat B."/>
            <person name="Kohler A."/>
            <person name="Grigoriev I.V."/>
            <person name="Martin F.M."/>
            <person name="Hacquard S."/>
        </authorList>
    </citation>
    <scope>NUCLEOTIDE SEQUENCE</scope>
    <source>
        <strain evidence="2">MPI-CAGE-AT-0016</strain>
    </source>
</reference>
<organism evidence="2 3">
    <name type="scientific">Plectosphaerella cucumerina</name>
    <dbReference type="NCBI Taxonomy" id="40658"/>
    <lineage>
        <taxon>Eukaryota</taxon>
        <taxon>Fungi</taxon>
        <taxon>Dikarya</taxon>
        <taxon>Ascomycota</taxon>
        <taxon>Pezizomycotina</taxon>
        <taxon>Sordariomycetes</taxon>
        <taxon>Hypocreomycetidae</taxon>
        <taxon>Glomerellales</taxon>
        <taxon>Plectosphaerellaceae</taxon>
        <taxon>Plectosphaerella</taxon>
    </lineage>
</organism>
<keyword evidence="3" id="KW-1185">Reference proteome</keyword>
<feature type="compositionally biased region" description="Acidic residues" evidence="1">
    <location>
        <begin position="373"/>
        <end position="384"/>
    </location>
</feature>
<feature type="compositionally biased region" description="Polar residues" evidence="1">
    <location>
        <begin position="455"/>
        <end position="469"/>
    </location>
</feature>
<feature type="compositionally biased region" description="Pro residues" evidence="1">
    <location>
        <begin position="393"/>
        <end position="402"/>
    </location>
</feature>
<comment type="caution">
    <text evidence="2">The sequence shown here is derived from an EMBL/GenBank/DDBJ whole genome shotgun (WGS) entry which is preliminary data.</text>
</comment>
<evidence type="ECO:0000313" key="2">
    <source>
        <dbReference type="EMBL" id="KAH7354369.1"/>
    </source>
</evidence>
<feature type="compositionally biased region" description="Acidic residues" evidence="1">
    <location>
        <begin position="601"/>
        <end position="616"/>
    </location>
</feature>
<gene>
    <name evidence="2" type="ORF">B0T11DRAFT_288524</name>
</gene>
<feature type="compositionally biased region" description="Basic and acidic residues" evidence="1">
    <location>
        <begin position="283"/>
        <end position="311"/>
    </location>
</feature>
<dbReference type="OrthoDB" id="5423493at2759"/>
<feature type="compositionally biased region" description="Polar residues" evidence="1">
    <location>
        <begin position="161"/>
        <end position="172"/>
    </location>
</feature>
<feature type="region of interest" description="Disordered" evidence="1">
    <location>
        <begin position="1"/>
        <end position="616"/>
    </location>
</feature>
<evidence type="ECO:0000313" key="3">
    <source>
        <dbReference type="Proteomes" id="UP000813385"/>
    </source>
</evidence>
<feature type="compositionally biased region" description="Low complexity" evidence="1">
    <location>
        <begin position="9"/>
        <end position="27"/>
    </location>
</feature>